<keyword evidence="3" id="KW-1185">Reference proteome</keyword>
<reference evidence="2 3" key="1">
    <citation type="submission" date="2019-03" db="EMBL/GenBank/DDBJ databases">
        <title>Genomic Encyclopedia of Type Strains, Phase IV (KMG-IV): sequencing the most valuable type-strain genomes for metagenomic binning, comparative biology and taxonomic classification.</title>
        <authorList>
            <person name="Goeker M."/>
        </authorList>
    </citation>
    <scope>NUCLEOTIDE SEQUENCE [LARGE SCALE GENOMIC DNA]</scope>
    <source>
        <strain evidence="2 3">DSM 45765</strain>
    </source>
</reference>
<feature type="compositionally biased region" description="Basic and acidic residues" evidence="1">
    <location>
        <begin position="34"/>
        <end position="50"/>
    </location>
</feature>
<evidence type="ECO:0000313" key="2">
    <source>
        <dbReference type="EMBL" id="TCP42641.1"/>
    </source>
</evidence>
<organism evidence="2 3">
    <name type="scientific">Tamaricihabitans halophyticus</name>
    <dbReference type="NCBI Taxonomy" id="1262583"/>
    <lineage>
        <taxon>Bacteria</taxon>
        <taxon>Bacillati</taxon>
        <taxon>Actinomycetota</taxon>
        <taxon>Actinomycetes</taxon>
        <taxon>Pseudonocardiales</taxon>
        <taxon>Pseudonocardiaceae</taxon>
        <taxon>Tamaricihabitans</taxon>
    </lineage>
</organism>
<name>A0A4R2Q788_9PSEU</name>
<protein>
    <recommendedName>
        <fullName evidence="4">DUF5709 domain-containing protein</fullName>
    </recommendedName>
</protein>
<evidence type="ECO:0000256" key="1">
    <source>
        <dbReference type="SAM" id="MobiDB-lite"/>
    </source>
</evidence>
<proteinExistence type="predicted"/>
<dbReference type="EMBL" id="SLXQ01000023">
    <property type="protein sequence ID" value="TCP42641.1"/>
    <property type="molecule type" value="Genomic_DNA"/>
</dbReference>
<comment type="caution">
    <text evidence="2">The sequence shown here is derived from an EMBL/GenBank/DDBJ whole genome shotgun (WGS) entry which is preliminary data.</text>
</comment>
<feature type="region of interest" description="Disordered" evidence="1">
    <location>
        <begin position="1"/>
        <end position="151"/>
    </location>
</feature>
<dbReference type="RefSeq" id="WP_132880850.1">
    <property type="nucleotide sequence ID" value="NZ_SLXQ01000023.1"/>
</dbReference>
<dbReference type="AlphaFoldDB" id="A0A4R2Q788"/>
<evidence type="ECO:0008006" key="4">
    <source>
        <dbReference type="Google" id="ProtNLM"/>
    </source>
</evidence>
<gene>
    <name evidence="2" type="ORF">EV191_12341</name>
</gene>
<accession>A0A4R2Q788</accession>
<dbReference type="OrthoDB" id="4565554at2"/>
<evidence type="ECO:0000313" key="3">
    <source>
        <dbReference type="Proteomes" id="UP000294911"/>
    </source>
</evidence>
<sequence>MDQNDKTHATEQVGSNEDVETDPAALNSSESLDEDRLQVDPLEKGVEPPERWAAANQSEMTDYEQGRDRGIDKRIAQEKSDTEPEHVPDRPLAATPQSELDESIDDVAERPEPVVPQERVRNVPTETPQAGRNADDAGGLAESLREPDDPS</sequence>
<feature type="compositionally biased region" description="Basic and acidic residues" evidence="1">
    <location>
        <begin position="64"/>
        <end position="89"/>
    </location>
</feature>
<dbReference type="Proteomes" id="UP000294911">
    <property type="component" value="Unassembled WGS sequence"/>
</dbReference>